<dbReference type="AlphaFoldDB" id="A0A232FA81"/>
<reference evidence="1 2" key="1">
    <citation type="journal article" date="2017" name="Curr. Biol.">
        <title>The Evolution of Venom by Co-option of Single-Copy Genes.</title>
        <authorList>
            <person name="Martinson E.O."/>
            <person name="Mrinalini"/>
            <person name="Kelkar Y.D."/>
            <person name="Chang C.H."/>
            <person name="Werren J.H."/>
        </authorList>
    </citation>
    <scope>NUCLEOTIDE SEQUENCE [LARGE SCALE GENOMIC DNA]</scope>
    <source>
        <strain evidence="1 2">Alberta</strain>
        <tissue evidence="1">Whole body</tissue>
    </source>
</reference>
<name>A0A232FA81_9HYME</name>
<sequence>MSCIFHLTKEFCNQCSMSTLLWVTLTRRRCLPTIHSGHSKQLFLPLKENPKYGIASILSSVLDLRARWAVQINMPFREFWYVNENQ</sequence>
<evidence type="ECO:0000313" key="1">
    <source>
        <dbReference type="EMBL" id="OXU27532.1"/>
    </source>
</evidence>
<organism evidence="1 2">
    <name type="scientific">Trichomalopsis sarcophagae</name>
    <dbReference type="NCBI Taxonomy" id="543379"/>
    <lineage>
        <taxon>Eukaryota</taxon>
        <taxon>Metazoa</taxon>
        <taxon>Ecdysozoa</taxon>
        <taxon>Arthropoda</taxon>
        <taxon>Hexapoda</taxon>
        <taxon>Insecta</taxon>
        <taxon>Pterygota</taxon>
        <taxon>Neoptera</taxon>
        <taxon>Endopterygota</taxon>
        <taxon>Hymenoptera</taxon>
        <taxon>Apocrita</taxon>
        <taxon>Proctotrupomorpha</taxon>
        <taxon>Chalcidoidea</taxon>
        <taxon>Pteromalidae</taxon>
        <taxon>Pteromalinae</taxon>
        <taxon>Trichomalopsis</taxon>
    </lineage>
</organism>
<comment type="caution">
    <text evidence="1">The sequence shown here is derived from an EMBL/GenBank/DDBJ whole genome shotgun (WGS) entry which is preliminary data.</text>
</comment>
<keyword evidence="2" id="KW-1185">Reference proteome</keyword>
<dbReference type="EMBL" id="NNAY01000586">
    <property type="protein sequence ID" value="OXU27532.1"/>
    <property type="molecule type" value="Genomic_DNA"/>
</dbReference>
<gene>
    <name evidence="1" type="ORF">TSAR_001615</name>
</gene>
<evidence type="ECO:0000313" key="2">
    <source>
        <dbReference type="Proteomes" id="UP000215335"/>
    </source>
</evidence>
<protein>
    <submittedName>
        <fullName evidence="1">Uncharacterized protein</fullName>
    </submittedName>
</protein>
<proteinExistence type="predicted"/>
<dbReference type="Proteomes" id="UP000215335">
    <property type="component" value="Unassembled WGS sequence"/>
</dbReference>
<accession>A0A232FA81</accession>